<gene>
    <name evidence="1" type="ORF">PGTUg99_015917</name>
</gene>
<dbReference type="EMBL" id="VDEP01000077">
    <property type="protein sequence ID" value="KAA1132696.1"/>
    <property type="molecule type" value="Genomic_DNA"/>
</dbReference>
<dbReference type="Proteomes" id="UP000325313">
    <property type="component" value="Unassembled WGS sequence"/>
</dbReference>
<name>A0A5B0S3H4_PUCGR</name>
<reference evidence="1 2" key="1">
    <citation type="submission" date="2019-05" db="EMBL/GenBank/DDBJ databases">
        <title>Emergence of the Ug99 lineage of the wheat stem rust pathogen through somatic hybridization.</title>
        <authorList>
            <person name="Li F."/>
            <person name="Upadhyaya N.M."/>
            <person name="Sperschneider J."/>
            <person name="Matny O."/>
            <person name="Nguyen-Phuc H."/>
            <person name="Mago R."/>
            <person name="Raley C."/>
            <person name="Miller M.E."/>
            <person name="Silverstein K.A.T."/>
            <person name="Henningsen E."/>
            <person name="Hirsch C.D."/>
            <person name="Visser B."/>
            <person name="Pretorius Z.A."/>
            <person name="Steffenson B.J."/>
            <person name="Schwessinger B."/>
            <person name="Dodds P.N."/>
            <person name="Figueroa M."/>
        </authorList>
    </citation>
    <scope>NUCLEOTIDE SEQUENCE [LARGE SCALE GENOMIC DNA]</scope>
    <source>
        <strain evidence="1 2">Ug99</strain>
    </source>
</reference>
<sequence>MGRCAMRRPTDDSQASLIAQDCKRKVSMKRSYEMEAMYPFWFPASSNPSEVETEARFFNRDPTIVRTWNLNPFEAGFSRRM</sequence>
<organism evidence="1 2">
    <name type="scientific">Puccinia graminis f. sp. tritici</name>
    <dbReference type="NCBI Taxonomy" id="56615"/>
    <lineage>
        <taxon>Eukaryota</taxon>
        <taxon>Fungi</taxon>
        <taxon>Dikarya</taxon>
        <taxon>Basidiomycota</taxon>
        <taxon>Pucciniomycotina</taxon>
        <taxon>Pucciniomycetes</taxon>
        <taxon>Pucciniales</taxon>
        <taxon>Pucciniaceae</taxon>
        <taxon>Puccinia</taxon>
    </lineage>
</organism>
<accession>A0A5B0S3H4</accession>
<comment type="caution">
    <text evidence="1">The sequence shown here is derived from an EMBL/GenBank/DDBJ whole genome shotgun (WGS) entry which is preliminary data.</text>
</comment>
<evidence type="ECO:0000313" key="1">
    <source>
        <dbReference type="EMBL" id="KAA1132696.1"/>
    </source>
</evidence>
<evidence type="ECO:0000313" key="2">
    <source>
        <dbReference type="Proteomes" id="UP000325313"/>
    </source>
</evidence>
<proteinExistence type="predicted"/>
<dbReference type="AlphaFoldDB" id="A0A5B0S3H4"/>
<protein>
    <submittedName>
        <fullName evidence="1">Uncharacterized protein</fullName>
    </submittedName>
</protein>